<keyword evidence="2" id="KW-1185">Reference proteome</keyword>
<dbReference type="VEuPathDB" id="FungiDB:FMAN_07043"/>
<accession>A0A1L7TB66</accession>
<dbReference type="Proteomes" id="UP000184255">
    <property type="component" value="Unassembled WGS sequence"/>
</dbReference>
<dbReference type="GeneID" id="65086306"/>
<evidence type="ECO:0000313" key="1">
    <source>
        <dbReference type="EMBL" id="CVK92026.1"/>
    </source>
</evidence>
<protein>
    <submittedName>
        <fullName evidence="1">Uncharacterized protein</fullName>
    </submittedName>
</protein>
<name>A0A1L7TB66_FUSMA</name>
<evidence type="ECO:0000313" key="2">
    <source>
        <dbReference type="Proteomes" id="UP000184255"/>
    </source>
</evidence>
<gene>
    <name evidence="1" type="ORF">FMAN_07043</name>
</gene>
<dbReference type="EMBL" id="FCQH01000005">
    <property type="protein sequence ID" value="CVK92026.1"/>
    <property type="molecule type" value="Genomic_DNA"/>
</dbReference>
<dbReference type="RefSeq" id="XP_041681266.1">
    <property type="nucleotide sequence ID" value="XM_041830622.1"/>
</dbReference>
<reference evidence="2" key="1">
    <citation type="journal article" date="2016" name="Genome Biol. Evol.">
        <title>Comparative 'omics' of the Fusarium fujikuroi species complex highlights differences in genetic potential and metabolite synthesis.</title>
        <authorList>
            <person name="Niehaus E.-M."/>
            <person name="Muensterkoetter M."/>
            <person name="Proctor R.H."/>
            <person name="Brown D.W."/>
            <person name="Sharon A."/>
            <person name="Idan Y."/>
            <person name="Oren-Young L."/>
            <person name="Sieber C.M."/>
            <person name="Novak O."/>
            <person name="Pencik A."/>
            <person name="Tarkowska D."/>
            <person name="Hromadova K."/>
            <person name="Freeman S."/>
            <person name="Maymon M."/>
            <person name="Elazar M."/>
            <person name="Youssef S.A."/>
            <person name="El-Shabrawy E.S.M."/>
            <person name="Shalaby A.B.A."/>
            <person name="Houterman P."/>
            <person name="Brock N.L."/>
            <person name="Burkhardt I."/>
            <person name="Tsavkelova E.A."/>
            <person name="Dickschat J.S."/>
            <person name="Galuszka P."/>
            <person name="Gueldener U."/>
            <person name="Tudzynski B."/>
        </authorList>
    </citation>
    <scope>NUCLEOTIDE SEQUENCE [LARGE SCALE GENOMIC DNA]</scope>
    <source>
        <strain evidence="2">MRC7560</strain>
    </source>
</reference>
<sequence>MSKIQFDCELMLQPFPERLLTDAESFHVLQDAEARPVILCIASNLSLLMVAPDELGQNQVVNLSEKLNLTSSVKSLAVTQDHADANKVYLVIATGGQNHATSYLHILQPFQIETGSWWERLDWPSLLMKPVKDGQYEVHKLLLASRCDEGKDFPFLAAETAVPGVPKHNVSLVKVDTASSQWQWESDSSVLPFDVSEIDCLCVASSLFTSGILYLDKTQGQPTVTFTDLRTTGGPAFFYNLPILPNPTSIATIADPDGASNVLITGDGGILHVPAQDWSASVPVGTTWEPTLGDTAFQGAHEVHVAQDGLSSTVWAINGDGHIVGQNTRLVPRVGDPGVLDLKAAGKAIPLFPTNDAIRHFEAIKDAKTGRRQLFVLKTGGSVTWFDQAGDSDLWSCSDLRIPDVEEIKDVTAYTCQIQCVDQEGAPLADTELRISTSSQVRGAIDGEVVYLGRNSRPVQTNEEGNITISIPTSDLVVPTITIRGPGLPETSFRPADKVIKKLSNLAQSGKLKDARNKDGSLLFPKLNDEATKSIGELHNTYSQQNEGTFDLLALQKGDSWSSSDWGFLQGLVSGVEKVVDFVCEAGRLIVNTAKNVWNFIVKTAEQALKAISSVFEWVGAKIEDALVWLAEQLDWESIMDVQLFLKSLVLTGLNCVEDMVAMGSERLDHVLELAEKEVGSWHSPPAVPKAFANQRLEADPEKNKDKASVMSNPMYTWAQSKLQDKKVRKSMDVKGSEPGQSSSSNVFDMIFEKLLKPLWETLGDTAENIWQDLKRLFESGSTLTVADIFKNVGVDLLVGIIRAVRTSASFLFEVILKIVSLFRSVFNTKMNIWVLTKLYKRVSGGDDLTFLDLACLVVAVPTTYLFKLFTLGKKPRSVPVFAKLLSELRSSSPAFDSLAPSKQFHVSFANLESGHRPEGLDRKSSATWGGEHIATTIHRNVENNANISRFVRICRLGMVITSCLMPAYTAYDTFTTSKTWSTALDREGPGEGISIFQQFSPTIGLVGYIVTLGTSAVAVLHKTNSKRDNWAIGMRWALWLFQGSLNLIKLKAPKENKPHWCLGIAVIDIVGYSCVLYVEEDQEETDTVVEALQRYLEGGWALGSYFNCLTRGGQPHLRIATIAAGGVMTVSNLVAAGANVIYYSNHSEDDDYIPPSWSNSLSGSLA</sequence>
<comment type="caution">
    <text evidence="1">The sequence shown here is derived from an EMBL/GenBank/DDBJ whole genome shotgun (WGS) entry which is preliminary data.</text>
</comment>
<proteinExistence type="predicted"/>
<organism evidence="1 2">
    <name type="scientific">Fusarium mangiferae</name>
    <name type="common">Mango malformation disease fungus</name>
    <dbReference type="NCBI Taxonomy" id="192010"/>
    <lineage>
        <taxon>Eukaryota</taxon>
        <taxon>Fungi</taxon>
        <taxon>Dikarya</taxon>
        <taxon>Ascomycota</taxon>
        <taxon>Pezizomycotina</taxon>
        <taxon>Sordariomycetes</taxon>
        <taxon>Hypocreomycetidae</taxon>
        <taxon>Hypocreales</taxon>
        <taxon>Nectriaceae</taxon>
        <taxon>Fusarium</taxon>
        <taxon>Fusarium fujikuroi species complex</taxon>
    </lineage>
</organism>
<dbReference type="AlphaFoldDB" id="A0A1L7TB66"/>